<dbReference type="AlphaFoldDB" id="A0A2I3TP80"/>
<dbReference type="Bgee" id="ENSPTRG00000051949">
    <property type="expression patterns" value="Expressed in heart and 8 other cell types or tissues"/>
</dbReference>
<dbReference type="EMBL" id="AACZ04048069">
    <property type="status" value="NOT_ANNOTATED_CDS"/>
    <property type="molecule type" value="Genomic_DNA"/>
</dbReference>
<dbReference type="Ensembl" id="ENSPTRT00000101264.1">
    <property type="protein sequence ID" value="ENSPTRP00000091029.1"/>
    <property type="gene ID" value="ENSPTRG00000051949.1"/>
</dbReference>
<sequence>MVGSARLGPALLTPFVTTAAGTQGVRATKLVTCPAPRQFAVGAFTAAGRAWLFAPSLGASFSKLRSQQRSRDFRGRLFLRAERRAGGFTSSGDDFLTRQRSIYWETPGDRTSFRQFAPGQVYQLRQKAGLQNPWRTA</sequence>
<protein>
    <submittedName>
        <fullName evidence="1">Uncharacterized protein</fullName>
    </submittedName>
</protein>
<evidence type="ECO:0000313" key="1">
    <source>
        <dbReference type="Ensembl" id="ENSPTRP00000091029.1"/>
    </source>
</evidence>
<reference evidence="1" key="3">
    <citation type="submission" date="2025-09" db="UniProtKB">
        <authorList>
            <consortium name="Ensembl"/>
        </authorList>
    </citation>
    <scope>IDENTIFICATION</scope>
</reference>
<organism evidence="1 2">
    <name type="scientific">Pan troglodytes</name>
    <name type="common">Chimpanzee</name>
    <dbReference type="NCBI Taxonomy" id="9598"/>
    <lineage>
        <taxon>Eukaryota</taxon>
        <taxon>Metazoa</taxon>
        <taxon>Chordata</taxon>
        <taxon>Craniata</taxon>
        <taxon>Vertebrata</taxon>
        <taxon>Euteleostomi</taxon>
        <taxon>Mammalia</taxon>
        <taxon>Eutheria</taxon>
        <taxon>Euarchontoglires</taxon>
        <taxon>Primates</taxon>
        <taxon>Haplorrhini</taxon>
        <taxon>Catarrhini</taxon>
        <taxon>Hominidae</taxon>
        <taxon>Pan</taxon>
    </lineage>
</organism>
<dbReference type="GeneTree" id="ENSGT00390000015771"/>
<evidence type="ECO:0000313" key="2">
    <source>
        <dbReference type="Proteomes" id="UP000002277"/>
    </source>
</evidence>
<name>A0A2I3TP80_PANTR</name>
<keyword evidence="2" id="KW-1185">Reference proteome</keyword>
<proteinExistence type="predicted"/>
<dbReference type="InParanoid" id="A0A2I3TP80"/>
<dbReference type="OMA" id="QRSREFC"/>
<reference evidence="1" key="2">
    <citation type="submission" date="2025-08" db="UniProtKB">
        <authorList>
            <consortium name="Ensembl"/>
        </authorList>
    </citation>
    <scope>IDENTIFICATION</scope>
</reference>
<dbReference type="Proteomes" id="UP000002277">
    <property type="component" value="Chromosome 3"/>
</dbReference>
<reference evidence="1 2" key="1">
    <citation type="journal article" date="2005" name="Nature">
        <title>Initial sequence of the chimpanzee genome and comparison with the human genome.</title>
        <authorList>
            <consortium name="Chimpanzee sequencing and analysis consortium"/>
        </authorList>
    </citation>
    <scope>NUCLEOTIDE SEQUENCE [LARGE SCALE GENOMIC DNA]</scope>
</reference>
<accession>A0A2I3TP80</accession>